<keyword evidence="7" id="KW-0175">Coiled coil</keyword>
<organism evidence="10 11">
    <name type="scientific">Conoideocrella luteorostrata</name>
    <dbReference type="NCBI Taxonomy" id="1105319"/>
    <lineage>
        <taxon>Eukaryota</taxon>
        <taxon>Fungi</taxon>
        <taxon>Dikarya</taxon>
        <taxon>Ascomycota</taxon>
        <taxon>Pezizomycotina</taxon>
        <taxon>Sordariomycetes</taxon>
        <taxon>Hypocreomycetidae</taxon>
        <taxon>Hypocreales</taxon>
        <taxon>Clavicipitaceae</taxon>
        <taxon>Conoideocrella</taxon>
    </lineage>
</organism>
<dbReference type="PANTHER" id="PTHR33911:SF1">
    <property type="entry name" value="RRNA-PROCESSING PROTEIN EFG1"/>
    <property type="match status" value="1"/>
</dbReference>
<reference evidence="10" key="1">
    <citation type="submission" date="2023-06" db="EMBL/GenBank/DDBJ databases">
        <title>Conoideocrella luteorostrata (Hypocreales: Clavicipitaceae), a potential biocontrol fungus for elongate hemlock scale in United States Christmas tree production areas.</title>
        <authorList>
            <person name="Barrett H."/>
            <person name="Lovett B."/>
            <person name="Macias A.M."/>
            <person name="Stajich J.E."/>
            <person name="Kasson M.T."/>
        </authorList>
    </citation>
    <scope>NUCLEOTIDE SEQUENCE</scope>
    <source>
        <strain evidence="10">ARSEF 14590</strain>
    </source>
</reference>
<keyword evidence="8" id="KW-0539">Nucleus</keyword>
<feature type="region of interest" description="Disordered" evidence="9">
    <location>
        <begin position="166"/>
        <end position="201"/>
    </location>
</feature>
<dbReference type="GO" id="GO:0030688">
    <property type="term" value="C:preribosome, small subunit precursor"/>
    <property type="evidence" value="ECO:0007669"/>
    <property type="project" value="TreeGrafter"/>
</dbReference>
<evidence type="ECO:0000313" key="11">
    <source>
        <dbReference type="Proteomes" id="UP001251528"/>
    </source>
</evidence>
<evidence type="ECO:0000256" key="2">
    <source>
        <dbReference type="ARBA" id="ARBA00004604"/>
    </source>
</evidence>
<evidence type="ECO:0000256" key="1">
    <source>
        <dbReference type="ARBA" id="ARBA00002773"/>
    </source>
</evidence>
<name>A0AAJ0CJC5_9HYPO</name>
<comment type="function">
    <text evidence="1">Involved in rRNA processing.</text>
</comment>
<dbReference type="PANTHER" id="PTHR33911">
    <property type="entry name" value="RRNA-PROCESSING PROTEIN EFG1"/>
    <property type="match status" value="1"/>
</dbReference>
<dbReference type="GO" id="GO:0005730">
    <property type="term" value="C:nucleolus"/>
    <property type="evidence" value="ECO:0007669"/>
    <property type="project" value="UniProtKB-SubCell"/>
</dbReference>
<dbReference type="InterPro" id="IPR019310">
    <property type="entry name" value="Efg1"/>
</dbReference>
<proteinExistence type="inferred from homology"/>
<sequence length="330" mass="37477">MKRSFAAVDSQDRDEDSHVKSAQGNDYNPKRQRQYSSRKRGSKEGSMSAAKKRARNIERSLSRNHELPANVQNDLERELAALKTTVAEKLFQKKRTAMISKYHMVRFFERKKASRLAKQLKRKIEQNPSADDVEDLKHQLHIAEVDEAYSIYHPYMEPYISLYGSSNANSKEKQENDEDNGEETKHTPAAKAALASERPPMWSVVENTMKQGIYALKQLSERRAGDDAAATSQPYRKPPKASQNKADKKPEQKATRFEAKGKLGSKDKLGPKDRLVPNDKHDDRGNASTHTQSGQSTSLNRRERRRLMREAMPANNSDDDEEGGGFFEGL</sequence>
<comment type="subcellular location">
    <subcellularLocation>
        <location evidence="2">Nucleus</location>
        <location evidence="2">Nucleolus</location>
    </subcellularLocation>
</comment>
<evidence type="ECO:0000256" key="7">
    <source>
        <dbReference type="ARBA" id="ARBA00023054"/>
    </source>
</evidence>
<evidence type="ECO:0000256" key="3">
    <source>
        <dbReference type="ARBA" id="ARBA00006916"/>
    </source>
</evidence>
<evidence type="ECO:0000256" key="5">
    <source>
        <dbReference type="ARBA" id="ARBA00019827"/>
    </source>
</evidence>
<evidence type="ECO:0000313" key="10">
    <source>
        <dbReference type="EMBL" id="KAK2594125.1"/>
    </source>
</evidence>
<dbReference type="Proteomes" id="UP001251528">
    <property type="component" value="Unassembled WGS sequence"/>
</dbReference>
<evidence type="ECO:0000256" key="9">
    <source>
        <dbReference type="SAM" id="MobiDB-lite"/>
    </source>
</evidence>
<feature type="compositionally biased region" description="Basic residues" evidence="9">
    <location>
        <begin position="30"/>
        <end position="41"/>
    </location>
</feature>
<protein>
    <recommendedName>
        <fullName evidence="4">rRNA-processing protein EFG1</fullName>
    </recommendedName>
    <alternativeName>
        <fullName evidence="5">rRNA-processing protein efg1</fullName>
    </alternativeName>
</protein>
<feature type="region of interest" description="Disordered" evidence="9">
    <location>
        <begin position="224"/>
        <end position="330"/>
    </location>
</feature>
<comment type="similarity">
    <text evidence="3">Belongs to the EFG1 family.</text>
</comment>
<keyword evidence="6" id="KW-0698">rRNA processing</keyword>
<dbReference type="InterPro" id="IPR050786">
    <property type="entry name" value="EFG1_rRNA-proc"/>
</dbReference>
<evidence type="ECO:0000256" key="8">
    <source>
        <dbReference type="ARBA" id="ARBA00023242"/>
    </source>
</evidence>
<keyword evidence="11" id="KW-1185">Reference proteome</keyword>
<gene>
    <name evidence="10" type="primary">efg1</name>
    <name evidence="10" type="ORF">QQS21_008180</name>
</gene>
<dbReference type="EMBL" id="JASWJB010000180">
    <property type="protein sequence ID" value="KAK2594125.1"/>
    <property type="molecule type" value="Genomic_DNA"/>
</dbReference>
<dbReference type="GO" id="GO:0000462">
    <property type="term" value="P:maturation of SSU-rRNA from tricistronic rRNA transcript (SSU-rRNA, 5.8S rRNA, LSU-rRNA)"/>
    <property type="evidence" value="ECO:0007669"/>
    <property type="project" value="TreeGrafter"/>
</dbReference>
<evidence type="ECO:0000256" key="6">
    <source>
        <dbReference type="ARBA" id="ARBA00022552"/>
    </source>
</evidence>
<feature type="compositionally biased region" description="Polar residues" evidence="9">
    <location>
        <begin position="286"/>
        <end position="299"/>
    </location>
</feature>
<feature type="compositionally biased region" description="Basic and acidic residues" evidence="9">
    <location>
        <begin position="245"/>
        <end position="285"/>
    </location>
</feature>
<feature type="compositionally biased region" description="Basic and acidic residues" evidence="9">
    <location>
        <begin position="55"/>
        <end position="66"/>
    </location>
</feature>
<dbReference type="Pfam" id="PF10153">
    <property type="entry name" value="Efg1"/>
    <property type="match status" value="1"/>
</dbReference>
<accession>A0AAJ0CJC5</accession>
<evidence type="ECO:0000256" key="4">
    <source>
        <dbReference type="ARBA" id="ARBA00018689"/>
    </source>
</evidence>
<comment type="caution">
    <text evidence="10">The sequence shown here is derived from an EMBL/GenBank/DDBJ whole genome shotgun (WGS) entry which is preliminary data.</text>
</comment>
<feature type="region of interest" description="Disordered" evidence="9">
    <location>
        <begin position="1"/>
        <end position="69"/>
    </location>
</feature>
<dbReference type="AlphaFoldDB" id="A0AAJ0CJC5"/>